<name>A0A1L2CVD0_9CAUD</name>
<dbReference type="Proteomes" id="UP000223891">
    <property type="component" value="Segment"/>
</dbReference>
<accession>A0A1L2CVD0</accession>
<evidence type="ECO:0000313" key="1">
    <source>
        <dbReference type="EMBL" id="AMM43981.1"/>
    </source>
</evidence>
<sequence>MAKNGRLGRYTVIINGDYGYLSKHVKAHSYSEAEEVATEEYKNENPEDKDVGCAGIIRGWHVVWGA</sequence>
<proteinExistence type="predicted"/>
<protein>
    <submittedName>
        <fullName evidence="1">Uncharacterized protein</fullName>
    </submittedName>
</protein>
<evidence type="ECO:0000313" key="2">
    <source>
        <dbReference type="Proteomes" id="UP000223891"/>
    </source>
</evidence>
<reference evidence="2" key="1">
    <citation type="submission" date="2016-01" db="EMBL/GenBank/DDBJ databases">
        <title>Isolation and Characterization of Enterobacteria phage CBB.</title>
        <authorList>
            <person name="Buttimer C.T.H."/>
            <person name="Hendrix H."/>
            <person name="Alexandre H."/>
            <person name="O'Mahony J."/>
            <person name="Lavigne R."/>
            <person name="Coffey A."/>
        </authorList>
    </citation>
    <scope>NUCLEOTIDE SEQUENCE [LARGE SCALE GENOMIC DNA]</scope>
</reference>
<keyword evidence="2" id="KW-1185">Reference proteome</keyword>
<dbReference type="EMBL" id="KU574722">
    <property type="protein sequence ID" value="AMM43981.1"/>
    <property type="molecule type" value="Genomic_DNA"/>
</dbReference>
<organism evidence="1 2">
    <name type="scientific">Pectobacterium phage vB_PcaM_CBB</name>
    <dbReference type="NCBI Taxonomy" id="2772511"/>
    <lineage>
        <taxon>Viruses</taxon>
        <taxon>Duplodnaviria</taxon>
        <taxon>Heunggongvirae</taxon>
        <taxon>Uroviricota</taxon>
        <taxon>Caudoviricetes</taxon>
        <taxon>Mimasvirus</taxon>
        <taxon>Mimasvirus CBB</taxon>
    </lineage>
</organism>
<gene>
    <name evidence="1" type="ORF">CBB_418</name>
</gene>